<keyword evidence="1" id="KW-0472">Membrane</keyword>
<organism evidence="3 4">
    <name type="scientific">Paenibacillus phyllosphaerae</name>
    <dbReference type="NCBI Taxonomy" id="274593"/>
    <lineage>
        <taxon>Bacteria</taxon>
        <taxon>Bacillati</taxon>
        <taxon>Bacillota</taxon>
        <taxon>Bacilli</taxon>
        <taxon>Bacillales</taxon>
        <taxon>Paenibacillaceae</taxon>
        <taxon>Paenibacillus</taxon>
    </lineage>
</organism>
<feature type="transmembrane region" description="Helical" evidence="1">
    <location>
        <begin position="168"/>
        <end position="186"/>
    </location>
</feature>
<keyword evidence="4" id="KW-1185">Reference proteome</keyword>
<feature type="domain" description="DUF4097" evidence="2">
    <location>
        <begin position="316"/>
        <end position="620"/>
    </location>
</feature>
<feature type="transmembrane region" description="Helical" evidence="1">
    <location>
        <begin position="58"/>
        <end position="78"/>
    </location>
</feature>
<proteinExistence type="predicted"/>
<name>A0A7W5B129_9BACL</name>
<dbReference type="InterPro" id="IPR025164">
    <property type="entry name" value="Toastrack_DUF4097"/>
</dbReference>
<feature type="transmembrane region" description="Helical" evidence="1">
    <location>
        <begin position="34"/>
        <end position="52"/>
    </location>
</feature>
<feature type="transmembrane region" description="Helical" evidence="1">
    <location>
        <begin position="12"/>
        <end position="29"/>
    </location>
</feature>
<evidence type="ECO:0000259" key="2">
    <source>
        <dbReference type="Pfam" id="PF13349"/>
    </source>
</evidence>
<dbReference type="AlphaFoldDB" id="A0A7W5B129"/>
<protein>
    <submittedName>
        <fullName evidence="3">DUF4097 and DUF4098 domain-containing protein YvlB</fullName>
    </submittedName>
</protein>
<reference evidence="3 4" key="1">
    <citation type="submission" date="2020-08" db="EMBL/GenBank/DDBJ databases">
        <title>Genomic Encyclopedia of Type Strains, Phase III (KMG-III): the genomes of soil and plant-associated and newly described type strains.</title>
        <authorList>
            <person name="Whitman W."/>
        </authorList>
    </citation>
    <scope>NUCLEOTIDE SEQUENCE [LARGE SCALE GENOMIC DNA]</scope>
    <source>
        <strain evidence="3 4">CECT 5862</strain>
    </source>
</reference>
<evidence type="ECO:0000256" key="1">
    <source>
        <dbReference type="SAM" id="Phobius"/>
    </source>
</evidence>
<dbReference type="RefSeq" id="WP_183602171.1">
    <property type="nucleotide sequence ID" value="NZ_JACHXK010000010.1"/>
</dbReference>
<accession>A0A7W5B129</accession>
<dbReference type="Proteomes" id="UP000570361">
    <property type="component" value="Unassembled WGS sequence"/>
</dbReference>
<keyword evidence="1" id="KW-0812">Transmembrane</keyword>
<dbReference type="Pfam" id="PF13349">
    <property type="entry name" value="DUF4097"/>
    <property type="match status" value="1"/>
</dbReference>
<sequence>MHRPGKPRTWLATLLAFVIPGAGHMILGLPMKGLILLAGLLLDLIAMIYFAGSGGGEYALLLIYLGLAIPVFWFYSVFDTLQQAARMKEEQGEAEERDTASERTAHALGGLSVVVLGLAMLVLLQSPLWLSPAIGEIGTYAPGAFLMIAAWLLVANRGRNSMFRMGRVTAAVVMLTVGGLLLWDQLQERNDIALLGQWWPAIFILLGLEVVVLSLIYRKSKKRLSFDVGGSFLAVLVAITAFSVTQYSTMPFRWLDQWKVNLGGISGYSDEKGFQYTNEPLSVAVPEDLESLSIHNPNGTVIVRTGDVPDMRIESVTWIDSEDQQEADDTAAESKIEINGTGEITIETKAKVYGTNGSRVPRMNLTVTIPQDSVLAKALEADSNQSTETLPGADSLEGVGTAEEALTGDESALGTPSQVAEEEPEYAASMSIQVDNGTIDVSGLTLPGGLHIQGTNGEIAIAGITGRVEAETKNGGITARSVAGDLKASTGNGNIAASQITGAAEASTISGTITMDQVTGQAELETKNGEIIVHEASSDVQADTLNGDIEIHSAVVGGDWNINSSIGDIRLFVPEAANFTVNGSVTFGTITSELPLTIGKKTIRGDIGTGGARIDIDANSNIAIRRYTQQ</sequence>
<keyword evidence="1" id="KW-1133">Transmembrane helix</keyword>
<feature type="transmembrane region" description="Helical" evidence="1">
    <location>
        <begin position="107"/>
        <end position="125"/>
    </location>
</feature>
<gene>
    <name evidence="3" type="ORF">FHS18_004257</name>
</gene>
<evidence type="ECO:0000313" key="4">
    <source>
        <dbReference type="Proteomes" id="UP000570361"/>
    </source>
</evidence>
<feature type="transmembrane region" description="Helical" evidence="1">
    <location>
        <begin position="137"/>
        <end position="156"/>
    </location>
</feature>
<feature type="transmembrane region" description="Helical" evidence="1">
    <location>
        <begin position="198"/>
        <end position="217"/>
    </location>
</feature>
<evidence type="ECO:0000313" key="3">
    <source>
        <dbReference type="EMBL" id="MBB3112179.1"/>
    </source>
</evidence>
<dbReference type="EMBL" id="JACHXK010000010">
    <property type="protein sequence ID" value="MBB3112179.1"/>
    <property type="molecule type" value="Genomic_DNA"/>
</dbReference>
<comment type="caution">
    <text evidence="3">The sequence shown here is derived from an EMBL/GenBank/DDBJ whole genome shotgun (WGS) entry which is preliminary data.</text>
</comment>
<feature type="transmembrane region" description="Helical" evidence="1">
    <location>
        <begin position="224"/>
        <end position="244"/>
    </location>
</feature>